<evidence type="ECO:0000313" key="1">
    <source>
        <dbReference type="EMBL" id="SVE25877.1"/>
    </source>
</evidence>
<dbReference type="AlphaFoldDB" id="A0A383C0D4"/>
<gene>
    <name evidence="1" type="ORF">METZ01_LOCUS478731</name>
</gene>
<name>A0A383C0D4_9ZZZZ</name>
<reference evidence="1" key="1">
    <citation type="submission" date="2018-05" db="EMBL/GenBank/DDBJ databases">
        <authorList>
            <person name="Lanie J.A."/>
            <person name="Ng W.-L."/>
            <person name="Kazmierczak K.M."/>
            <person name="Andrzejewski T.M."/>
            <person name="Davidsen T.M."/>
            <person name="Wayne K.J."/>
            <person name="Tettelin H."/>
            <person name="Glass J.I."/>
            <person name="Rusch D."/>
            <person name="Podicherti R."/>
            <person name="Tsui H.-C.T."/>
            <person name="Winkler M.E."/>
        </authorList>
    </citation>
    <scope>NUCLEOTIDE SEQUENCE</scope>
</reference>
<accession>A0A383C0D4</accession>
<sequence>MIFQNQPLFFITMNPTPPPITTKAMTAIAIISPILPPPSSSTGSGASGVGANATGVAVGSNGVTTGVAVGAVGAVGAAGAAGALGFAVGATAGMAVGAGI</sequence>
<dbReference type="EMBL" id="UINC01204929">
    <property type="protein sequence ID" value="SVE25877.1"/>
    <property type="molecule type" value="Genomic_DNA"/>
</dbReference>
<organism evidence="1">
    <name type="scientific">marine metagenome</name>
    <dbReference type="NCBI Taxonomy" id="408172"/>
    <lineage>
        <taxon>unclassified sequences</taxon>
        <taxon>metagenomes</taxon>
        <taxon>ecological metagenomes</taxon>
    </lineage>
</organism>
<protein>
    <submittedName>
        <fullName evidence="1">Uncharacterized protein</fullName>
    </submittedName>
</protein>
<proteinExistence type="predicted"/>